<feature type="region of interest" description="Disordered" evidence="1">
    <location>
        <begin position="1"/>
        <end position="33"/>
    </location>
</feature>
<gene>
    <name evidence="2" type="ORF">EJ06DRAFT_213501</name>
</gene>
<evidence type="ECO:0000313" key="3">
    <source>
        <dbReference type="Proteomes" id="UP000799640"/>
    </source>
</evidence>
<accession>A0A6G1I8M3</accession>
<dbReference type="AlphaFoldDB" id="A0A6G1I8M3"/>
<evidence type="ECO:0000256" key="1">
    <source>
        <dbReference type="SAM" id="MobiDB-lite"/>
    </source>
</evidence>
<dbReference type="EMBL" id="ML996688">
    <property type="protein sequence ID" value="KAF2404640.1"/>
    <property type="molecule type" value="Genomic_DNA"/>
</dbReference>
<name>A0A6G1I8M3_9PEZI</name>
<proteinExistence type="predicted"/>
<feature type="compositionally biased region" description="Low complexity" evidence="1">
    <location>
        <begin position="1"/>
        <end position="17"/>
    </location>
</feature>
<feature type="compositionally biased region" description="Pro residues" evidence="1">
    <location>
        <begin position="18"/>
        <end position="27"/>
    </location>
</feature>
<dbReference type="Proteomes" id="UP000799640">
    <property type="component" value="Unassembled WGS sequence"/>
</dbReference>
<organism evidence="2 3">
    <name type="scientific">Trichodelitschia bisporula</name>
    <dbReference type="NCBI Taxonomy" id="703511"/>
    <lineage>
        <taxon>Eukaryota</taxon>
        <taxon>Fungi</taxon>
        <taxon>Dikarya</taxon>
        <taxon>Ascomycota</taxon>
        <taxon>Pezizomycotina</taxon>
        <taxon>Dothideomycetes</taxon>
        <taxon>Dothideomycetes incertae sedis</taxon>
        <taxon>Phaeotrichales</taxon>
        <taxon>Phaeotrichaceae</taxon>
        <taxon>Trichodelitschia</taxon>
    </lineage>
</organism>
<sequence length="330" mass="37210">MPESSPKSSPKPSLTTPPKTPPNPPFKFSPEAPCFVPRSQALNMAENPGATTDIPQNDIPPLPAWAAPTEASNFNMPFHQQLPHYAASHAYVPEVNPPAGNNFCPTMQEAVEHTYANPESTWQKAVEHTYANPESTWQKALEHAYANPESTWQKAGEYEFLNHNPNTFQQVLEHARLNPNASIYHQPLYQPGSQPDSFNGKKKKHRNGKSGPTLNEYLVHGDVARDLTKTVTSMRSLRYPLRVGDQLKVWEHQVRLRLRAIDLDKYVFGDMSANTEDIALLALDRALTAWLQENLERTILEKLFEKGLMNATAPQTLQSIRKLAREMKDE</sequence>
<keyword evidence="3" id="KW-1185">Reference proteome</keyword>
<evidence type="ECO:0000313" key="2">
    <source>
        <dbReference type="EMBL" id="KAF2404640.1"/>
    </source>
</evidence>
<protein>
    <submittedName>
        <fullName evidence="2">Uncharacterized protein</fullName>
    </submittedName>
</protein>
<reference evidence="2" key="1">
    <citation type="journal article" date="2020" name="Stud. Mycol.">
        <title>101 Dothideomycetes genomes: a test case for predicting lifestyles and emergence of pathogens.</title>
        <authorList>
            <person name="Haridas S."/>
            <person name="Albert R."/>
            <person name="Binder M."/>
            <person name="Bloem J."/>
            <person name="Labutti K."/>
            <person name="Salamov A."/>
            <person name="Andreopoulos B."/>
            <person name="Baker S."/>
            <person name="Barry K."/>
            <person name="Bills G."/>
            <person name="Bluhm B."/>
            <person name="Cannon C."/>
            <person name="Castanera R."/>
            <person name="Culley D."/>
            <person name="Daum C."/>
            <person name="Ezra D."/>
            <person name="Gonzalez J."/>
            <person name="Henrissat B."/>
            <person name="Kuo A."/>
            <person name="Liang C."/>
            <person name="Lipzen A."/>
            <person name="Lutzoni F."/>
            <person name="Magnuson J."/>
            <person name="Mondo S."/>
            <person name="Nolan M."/>
            <person name="Ohm R."/>
            <person name="Pangilinan J."/>
            <person name="Park H.-J."/>
            <person name="Ramirez L."/>
            <person name="Alfaro M."/>
            <person name="Sun H."/>
            <person name="Tritt A."/>
            <person name="Yoshinaga Y."/>
            <person name="Zwiers L.-H."/>
            <person name="Turgeon B."/>
            <person name="Goodwin S."/>
            <person name="Spatafora J."/>
            <person name="Crous P."/>
            <person name="Grigoriev I."/>
        </authorList>
    </citation>
    <scope>NUCLEOTIDE SEQUENCE</scope>
    <source>
        <strain evidence="2">CBS 262.69</strain>
    </source>
</reference>
<feature type="region of interest" description="Disordered" evidence="1">
    <location>
        <begin position="184"/>
        <end position="213"/>
    </location>
</feature>